<name>A0A6C0DWN9_9ZZZZ</name>
<keyword evidence="1" id="KW-0175">Coiled coil</keyword>
<dbReference type="EMBL" id="MN739681">
    <property type="protein sequence ID" value="QHT20723.1"/>
    <property type="molecule type" value="Genomic_DNA"/>
</dbReference>
<reference evidence="2" key="1">
    <citation type="journal article" date="2020" name="Nature">
        <title>Giant virus diversity and host interactions through global metagenomics.</title>
        <authorList>
            <person name="Schulz F."/>
            <person name="Roux S."/>
            <person name="Paez-Espino D."/>
            <person name="Jungbluth S."/>
            <person name="Walsh D.A."/>
            <person name="Denef V.J."/>
            <person name="McMahon K.D."/>
            <person name="Konstantinidis K.T."/>
            <person name="Eloe-Fadrosh E.A."/>
            <person name="Kyrpides N.C."/>
            <person name="Woyke T."/>
        </authorList>
    </citation>
    <scope>NUCLEOTIDE SEQUENCE</scope>
    <source>
        <strain evidence="2">GVMAG-M-3300023174-68</strain>
    </source>
</reference>
<evidence type="ECO:0000313" key="2">
    <source>
        <dbReference type="EMBL" id="QHT20723.1"/>
    </source>
</evidence>
<evidence type="ECO:0000256" key="1">
    <source>
        <dbReference type="SAM" id="Coils"/>
    </source>
</evidence>
<sequence>MTLLSNVEIKILKTHLESLQKEKKTLKQILNTIAKQYESQLKLLNEIIQCQEDIEDYKKQYYIITIYNKEIGSHILKQVDQKYDFKKISFFKKFQNNIINILLKKNIYHNNN</sequence>
<organism evidence="2">
    <name type="scientific">viral metagenome</name>
    <dbReference type="NCBI Taxonomy" id="1070528"/>
    <lineage>
        <taxon>unclassified sequences</taxon>
        <taxon>metagenomes</taxon>
        <taxon>organismal metagenomes</taxon>
    </lineage>
</organism>
<dbReference type="AlphaFoldDB" id="A0A6C0DWN9"/>
<proteinExistence type="predicted"/>
<protein>
    <submittedName>
        <fullName evidence="2">Uncharacterized protein</fullName>
    </submittedName>
</protein>
<feature type="coiled-coil region" evidence="1">
    <location>
        <begin position="9"/>
        <end position="60"/>
    </location>
</feature>
<accession>A0A6C0DWN9</accession>